<proteinExistence type="predicted"/>
<dbReference type="AlphaFoldDB" id="A0A0S3R5X0"/>
<reference evidence="1 2" key="1">
    <citation type="journal article" date="2015" name="Sci. Rep.">
        <title>The power of single molecule real-time sequencing technology in the de novo assembly of a eukaryotic genome.</title>
        <authorList>
            <person name="Sakai H."/>
            <person name="Naito K."/>
            <person name="Ogiso-Tanaka E."/>
            <person name="Takahashi Y."/>
            <person name="Iseki K."/>
            <person name="Muto C."/>
            <person name="Satou K."/>
            <person name="Teruya K."/>
            <person name="Shiroma A."/>
            <person name="Shimoji M."/>
            <person name="Hirano T."/>
            <person name="Itoh T."/>
            <person name="Kaga A."/>
            <person name="Tomooka N."/>
        </authorList>
    </citation>
    <scope>NUCLEOTIDE SEQUENCE [LARGE SCALE GENOMIC DNA]</scope>
    <source>
        <strain evidence="2">cv. Shumari</strain>
    </source>
</reference>
<dbReference type="Proteomes" id="UP000291084">
    <property type="component" value="Chromosome 1"/>
</dbReference>
<dbReference type="EMBL" id="AP015034">
    <property type="protein sequence ID" value="BAT76059.1"/>
    <property type="molecule type" value="Genomic_DNA"/>
</dbReference>
<name>A0A0S3R5X0_PHAAN</name>
<accession>A0A0S3R5X0</accession>
<organism evidence="1 2">
    <name type="scientific">Vigna angularis var. angularis</name>
    <dbReference type="NCBI Taxonomy" id="157739"/>
    <lineage>
        <taxon>Eukaryota</taxon>
        <taxon>Viridiplantae</taxon>
        <taxon>Streptophyta</taxon>
        <taxon>Embryophyta</taxon>
        <taxon>Tracheophyta</taxon>
        <taxon>Spermatophyta</taxon>
        <taxon>Magnoliopsida</taxon>
        <taxon>eudicotyledons</taxon>
        <taxon>Gunneridae</taxon>
        <taxon>Pentapetalae</taxon>
        <taxon>rosids</taxon>
        <taxon>fabids</taxon>
        <taxon>Fabales</taxon>
        <taxon>Fabaceae</taxon>
        <taxon>Papilionoideae</taxon>
        <taxon>50 kb inversion clade</taxon>
        <taxon>NPAAA clade</taxon>
        <taxon>indigoferoid/millettioid clade</taxon>
        <taxon>Phaseoleae</taxon>
        <taxon>Vigna</taxon>
    </lineage>
</organism>
<evidence type="ECO:0000313" key="1">
    <source>
        <dbReference type="EMBL" id="BAT76059.1"/>
    </source>
</evidence>
<keyword evidence="2" id="KW-1185">Reference proteome</keyword>
<protein>
    <submittedName>
        <fullName evidence="1">Uncharacterized protein</fullName>
    </submittedName>
</protein>
<sequence length="87" mass="10569">MERMMHGLVICEFVGPATLMSSKTETFYLFKWGHFMKSEVDVHFNMKQRELRGKRGRGALRRKERMCILMVLTFIRNWLEMFLYENE</sequence>
<evidence type="ECO:0000313" key="2">
    <source>
        <dbReference type="Proteomes" id="UP000291084"/>
    </source>
</evidence>
<gene>
    <name evidence="1" type="primary">Vigan.01G401500</name>
    <name evidence="1" type="ORF">VIGAN_01401500</name>
</gene>